<proteinExistence type="predicted"/>
<feature type="coiled-coil region" evidence="1">
    <location>
        <begin position="33"/>
        <end position="134"/>
    </location>
</feature>
<keyword evidence="2" id="KW-0732">Signal</keyword>
<gene>
    <name evidence="3" type="ORF">g.25728</name>
</gene>
<feature type="signal peptide" evidence="2">
    <location>
        <begin position="1"/>
        <end position="18"/>
    </location>
</feature>
<name>A0A1B6KEL4_9HEMI</name>
<reference evidence="3" key="1">
    <citation type="submission" date="2015-11" db="EMBL/GenBank/DDBJ databases">
        <title>De novo transcriptome assembly of four potential Pierce s Disease insect vectors from Arizona vineyards.</title>
        <authorList>
            <person name="Tassone E.E."/>
        </authorList>
    </citation>
    <scope>NUCLEOTIDE SEQUENCE</scope>
</reference>
<dbReference type="AlphaFoldDB" id="A0A1B6KEL4"/>
<sequence length="315" mass="36296">MFQYSLLLVVVLTLGTYGQRNARSGNGKNGVSNQQANEKIGQLNNEINQLSQETDRLNAEKIKLTQDIENFKESCKNEMSQLYQTHEAMMIKAEENRKILVDLLKKIQDEEAEHIRLEAELKRLSEALELFEHQHVIIYGDLKLMERRRSNGTTDRCNEVTNAIAVELAENMATRSHITSRFVPRTPKLTPLQRQITMLDNKLRITRIMKNKVEGIVNASQSEYQNEVQNCNDKKTNINMLIEETRKALETSEHSIKVLDDDLQASIAFSEAVRVEIKTGKAFLMELREKIKSMKKAMENFSEDTLCFNKIKSMD</sequence>
<organism evidence="3">
    <name type="scientific">Graphocephala atropunctata</name>
    <dbReference type="NCBI Taxonomy" id="36148"/>
    <lineage>
        <taxon>Eukaryota</taxon>
        <taxon>Metazoa</taxon>
        <taxon>Ecdysozoa</taxon>
        <taxon>Arthropoda</taxon>
        <taxon>Hexapoda</taxon>
        <taxon>Insecta</taxon>
        <taxon>Pterygota</taxon>
        <taxon>Neoptera</taxon>
        <taxon>Paraneoptera</taxon>
        <taxon>Hemiptera</taxon>
        <taxon>Auchenorrhyncha</taxon>
        <taxon>Membracoidea</taxon>
        <taxon>Cicadellidae</taxon>
        <taxon>Cicadellinae</taxon>
        <taxon>Cicadellini</taxon>
        <taxon>Graphocephala</taxon>
    </lineage>
</organism>
<dbReference type="Gene3D" id="1.20.5.1160">
    <property type="entry name" value="Vasodilator-stimulated phosphoprotein"/>
    <property type="match status" value="1"/>
</dbReference>
<accession>A0A1B6KEL4</accession>
<evidence type="ECO:0000313" key="3">
    <source>
        <dbReference type="EMBL" id="JAT09865.1"/>
    </source>
</evidence>
<evidence type="ECO:0000256" key="1">
    <source>
        <dbReference type="SAM" id="Coils"/>
    </source>
</evidence>
<keyword evidence="1" id="KW-0175">Coiled coil</keyword>
<protein>
    <submittedName>
        <fullName evidence="3">Uncharacterized protein</fullName>
    </submittedName>
</protein>
<feature type="chain" id="PRO_5008586643" evidence="2">
    <location>
        <begin position="19"/>
        <end position="315"/>
    </location>
</feature>
<evidence type="ECO:0000256" key="2">
    <source>
        <dbReference type="SAM" id="SignalP"/>
    </source>
</evidence>
<dbReference type="EMBL" id="GEBQ01030112">
    <property type="protein sequence ID" value="JAT09865.1"/>
    <property type="molecule type" value="Transcribed_RNA"/>
</dbReference>